<dbReference type="Proteomes" id="UP000832011">
    <property type="component" value="Chromosome"/>
</dbReference>
<keyword evidence="1" id="KW-0175">Coiled coil</keyword>
<feature type="transmembrane region" description="Helical" evidence="2">
    <location>
        <begin position="12"/>
        <end position="38"/>
    </location>
</feature>
<dbReference type="EMBL" id="CP091511">
    <property type="protein sequence ID" value="UOO88083.1"/>
    <property type="molecule type" value="Genomic_DNA"/>
</dbReference>
<feature type="transmembrane region" description="Helical" evidence="2">
    <location>
        <begin position="44"/>
        <end position="62"/>
    </location>
</feature>
<keyword evidence="2" id="KW-0472">Membrane</keyword>
<dbReference type="RefSeq" id="WP_058356482.1">
    <property type="nucleotide sequence ID" value="NZ_CABKVG010000009.1"/>
</dbReference>
<proteinExistence type="predicted"/>
<evidence type="ECO:0000256" key="2">
    <source>
        <dbReference type="SAM" id="Phobius"/>
    </source>
</evidence>
<protein>
    <submittedName>
        <fullName evidence="3">Uncharacterized protein</fullName>
    </submittedName>
</protein>
<feature type="coiled-coil region" evidence="1">
    <location>
        <begin position="74"/>
        <end position="101"/>
    </location>
</feature>
<keyword evidence="2" id="KW-0812">Transmembrane</keyword>
<evidence type="ECO:0000256" key="1">
    <source>
        <dbReference type="SAM" id="Coils"/>
    </source>
</evidence>
<sequence>MSEHALYHTTAATLASATISMVAAWLLAALAFMAVLIVPAYLSVYAAVFLAVLLLASAYLHLRLHLDTLLLRALAAQQLNAADLEKALLQLRLRKKSLQHTPHSRCAACLAVWYKSLVIDCVLSLLSVITLVSTTL</sequence>
<keyword evidence="4" id="KW-1185">Reference proteome</keyword>
<gene>
    <name evidence="3" type="ORF">LVJ82_11345</name>
</gene>
<accession>A0ABY4E188</accession>
<evidence type="ECO:0000313" key="4">
    <source>
        <dbReference type="Proteomes" id="UP000832011"/>
    </source>
</evidence>
<name>A0ABY4E188_9NEIS</name>
<organism evidence="3 4">
    <name type="scientific">Vitreoscilla massiliensis</name>
    <dbReference type="NCBI Taxonomy" id="1689272"/>
    <lineage>
        <taxon>Bacteria</taxon>
        <taxon>Pseudomonadati</taxon>
        <taxon>Pseudomonadota</taxon>
        <taxon>Betaproteobacteria</taxon>
        <taxon>Neisseriales</taxon>
        <taxon>Neisseriaceae</taxon>
        <taxon>Vitreoscilla</taxon>
    </lineage>
</organism>
<evidence type="ECO:0000313" key="3">
    <source>
        <dbReference type="EMBL" id="UOO88083.1"/>
    </source>
</evidence>
<reference evidence="3 4" key="1">
    <citation type="journal article" date="2022" name="Res Sq">
        <title>Evolution of multicellular longitudinally dividing oral cavity symbionts (Neisseriaceae).</title>
        <authorList>
            <person name="Nyongesa S."/>
            <person name="Weber P."/>
            <person name="Bernet E."/>
            <person name="Pullido F."/>
            <person name="Nieckarz M."/>
            <person name="Delaby M."/>
            <person name="Nieves C."/>
            <person name="Viehboeck T."/>
            <person name="Krause N."/>
            <person name="Rivera-Millot A."/>
            <person name="Nakamura A."/>
            <person name="Vischer N."/>
            <person name="VanNieuwenhze M."/>
            <person name="Brun Y."/>
            <person name="Cava F."/>
            <person name="Bulgheresi S."/>
            <person name="Veyrier F."/>
        </authorList>
    </citation>
    <scope>NUCLEOTIDE SEQUENCE [LARGE SCALE GENOMIC DNA]</scope>
    <source>
        <strain evidence="3 4">SN4</strain>
    </source>
</reference>
<keyword evidence="2" id="KW-1133">Transmembrane helix</keyword>